<protein>
    <recommendedName>
        <fullName evidence="5">KEN domain-containing protein</fullName>
    </recommendedName>
</protein>
<dbReference type="PANTHER" id="PTHR13954:SF6">
    <property type="entry name" value="NON-SPECIFIC SERINE_THREONINE PROTEIN KINASE"/>
    <property type="match status" value="1"/>
</dbReference>
<dbReference type="SMART" id="SM00580">
    <property type="entry name" value="PUG"/>
    <property type="match status" value="1"/>
</dbReference>
<name>A0A059EW58_9MICR</name>
<dbReference type="PROSITE" id="PS51392">
    <property type="entry name" value="KEN"/>
    <property type="match status" value="1"/>
</dbReference>
<keyword evidence="4" id="KW-0812">Transmembrane</keyword>
<keyword evidence="1" id="KW-0732">Signal</keyword>
<dbReference type="GO" id="GO:0005524">
    <property type="term" value="F:ATP binding"/>
    <property type="evidence" value="ECO:0007669"/>
    <property type="project" value="UniProtKB-KW"/>
</dbReference>
<evidence type="ECO:0000256" key="4">
    <source>
        <dbReference type="SAM" id="Phobius"/>
    </source>
</evidence>
<evidence type="ECO:0000256" key="2">
    <source>
        <dbReference type="ARBA" id="ARBA00022741"/>
    </source>
</evidence>
<dbReference type="GO" id="GO:0004674">
    <property type="term" value="F:protein serine/threonine kinase activity"/>
    <property type="evidence" value="ECO:0007669"/>
    <property type="project" value="InterPro"/>
</dbReference>
<dbReference type="AlphaFoldDB" id="A0A059EW58"/>
<dbReference type="Proteomes" id="UP000030655">
    <property type="component" value="Unassembled WGS sequence"/>
</dbReference>
<dbReference type="GO" id="GO:0030968">
    <property type="term" value="P:endoplasmic reticulum unfolded protein response"/>
    <property type="evidence" value="ECO:0007669"/>
    <property type="project" value="InterPro"/>
</dbReference>
<dbReference type="InterPro" id="IPR045133">
    <property type="entry name" value="IRE1/2-like"/>
</dbReference>
<gene>
    <name evidence="6" type="ORF">H312_03336</name>
</gene>
<organism evidence="6 7">
    <name type="scientific">Anncaliia algerae PRA339</name>
    <dbReference type="NCBI Taxonomy" id="1288291"/>
    <lineage>
        <taxon>Eukaryota</taxon>
        <taxon>Fungi</taxon>
        <taxon>Fungi incertae sedis</taxon>
        <taxon>Microsporidia</taxon>
        <taxon>Tubulinosematoidea</taxon>
        <taxon>Tubulinosematidae</taxon>
        <taxon>Anncaliia</taxon>
    </lineage>
</organism>
<dbReference type="Gene3D" id="1.20.1440.180">
    <property type="entry name" value="KEN domain"/>
    <property type="match status" value="1"/>
</dbReference>
<feature type="domain" description="KEN" evidence="5">
    <location>
        <begin position="485"/>
        <end position="613"/>
    </location>
</feature>
<keyword evidence="2" id="KW-0547">Nucleotide-binding</keyword>
<dbReference type="STRING" id="1288291.A0A059EW58"/>
<keyword evidence="7" id="KW-1185">Reference proteome</keyword>
<keyword evidence="4" id="KW-0472">Membrane</keyword>
<dbReference type="PANTHER" id="PTHR13954">
    <property type="entry name" value="IRE1-RELATED"/>
    <property type="match status" value="1"/>
</dbReference>
<dbReference type="Pfam" id="PF06479">
    <property type="entry name" value="Ribonuc_2-5A"/>
    <property type="match status" value="1"/>
</dbReference>
<feature type="transmembrane region" description="Helical" evidence="4">
    <location>
        <begin position="227"/>
        <end position="244"/>
    </location>
</feature>
<proteinExistence type="predicted"/>
<evidence type="ECO:0000313" key="6">
    <source>
        <dbReference type="EMBL" id="KCZ79278.1"/>
    </source>
</evidence>
<feature type="transmembrane region" description="Helical" evidence="4">
    <location>
        <begin position="6"/>
        <end position="27"/>
    </location>
</feature>
<dbReference type="GO" id="GO:0004521">
    <property type="term" value="F:RNA endonuclease activity"/>
    <property type="evidence" value="ECO:0007669"/>
    <property type="project" value="InterPro"/>
</dbReference>
<dbReference type="VEuPathDB" id="MicrosporidiaDB:H312_03336"/>
<accession>A0A059EW58</accession>
<keyword evidence="3" id="KW-0067">ATP-binding</keyword>
<dbReference type="HOGENOM" id="CLU_454228_0_0_1"/>
<dbReference type="InterPro" id="IPR010513">
    <property type="entry name" value="KEN_dom"/>
</dbReference>
<keyword evidence="4" id="KW-1133">Transmembrane helix</keyword>
<reference evidence="7" key="1">
    <citation type="submission" date="2013-02" db="EMBL/GenBank/DDBJ databases">
        <authorList>
            <consortium name="The Broad Institute Genome Sequencing Platform"/>
            <person name="Cuomo C."/>
            <person name="Becnel J."/>
            <person name="Sanscrainte N."/>
            <person name="Walker B."/>
            <person name="Young S.K."/>
            <person name="Zeng Q."/>
            <person name="Gargeya S."/>
            <person name="Fitzgerald M."/>
            <person name="Haas B."/>
            <person name="Abouelleil A."/>
            <person name="Alvarado L."/>
            <person name="Arachchi H.M."/>
            <person name="Berlin A.M."/>
            <person name="Chapman S.B."/>
            <person name="Dewar J."/>
            <person name="Goldberg J."/>
            <person name="Griggs A."/>
            <person name="Gujja S."/>
            <person name="Hansen M."/>
            <person name="Howarth C."/>
            <person name="Imamovic A."/>
            <person name="Larimer J."/>
            <person name="McCowan C."/>
            <person name="Murphy C."/>
            <person name="Neiman D."/>
            <person name="Pearson M."/>
            <person name="Priest M."/>
            <person name="Roberts A."/>
            <person name="Saif S."/>
            <person name="Shea T."/>
            <person name="Sisk P."/>
            <person name="Sykes S."/>
            <person name="Wortman J."/>
            <person name="Nusbaum C."/>
            <person name="Birren B."/>
        </authorList>
    </citation>
    <scope>NUCLEOTIDE SEQUENCE [LARGE SCALE GENOMIC DNA]</scope>
    <source>
        <strain evidence="7">PRA339</strain>
    </source>
</reference>
<reference evidence="6 7" key="2">
    <citation type="submission" date="2014-03" db="EMBL/GenBank/DDBJ databases">
        <title>The Genome Sequence of Anncaliia algerae insect isolate PRA339.</title>
        <authorList>
            <consortium name="The Broad Institute Genome Sequencing Platform"/>
            <consortium name="The Broad Institute Genome Sequencing Center for Infectious Disease"/>
            <person name="Cuomo C."/>
            <person name="Becnel J."/>
            <person name="Sanscrainte N."/>
            <person name="Walker B."/>
            <person name="Young S.K."/>
            <person name="Zeng Q."/>
            <person name="Gargeya S."/>
            <person name="Fitzgerald M."/>
            <person name="Haas B."/>
            <person name="Abouelleil A."/>
            <person name="Alvarado L."/>
            <person name="Arachchi H.M."/>
            <person name="Berlin A.M."/>
            <person name="Chapman S.B."/>
            <person name="Dewar J."/>
            <person name="Goldberg J."/>
            <person name="Griggs A."/>
            <person name="Gujja S."/>
            <person name="Hansen M."/>
            <person name="Howarth C."/>
            <person name="Imamovic A."/>
            <person name="Larimer J."/>
            <person name="McCowan C."/>
            <person name="Murphy C."/>
            <person name="Neiman D."/>
            <person name="Pearson M."/>
            <person name="Priest M."/>
            <person name="Roberts A."/>
            <person name="Saif S."/>
            <person name="Shea T."/>
            <person name="Sisk P."/>
            <person name="Sykes S."/>
            <person name="Wortman J."/>
            <person name="Nusbaum C."/>
            <person name="Birren B."/>
        </authorList>
    </citation>
    <scope>NUCLEOTIDE SEQUENCE [LARGE SCALE GENOMIC DNA]</scope>
    <source>
        <strain evidence="6 7">PRA339</strain>
    </source>
</reference>
<evidence type="ECO:0000259" key="5">
    <source>
        <dbReference type="PROSITE" id="PS51392"/>
    </source>
</evidence>
<evidence type="ECO:0000256" key="1">
    <source>
        <dbReference type="ARBA" id="ARBA00022729"/>
    </source>
</evidence>
<dbReference type="EMBL" id="KK365309">
    <property type="protein sequence ID" value="KCZ79278.1"/>
    <property type="molecule type" value="Genomic_DNA"/>
</dbReference>
<dbReference type="InterPro" id="IPR038357">
    <property type="entry name" value="KEN_sf"/>
</dbReference>
<evidence type="ECO:0000256" key="3">
    <source>
        <dbReference type="ARBA" id="ARBA00022840"/>
    </source>
</evidence>
<sequence length="617" mass="73893">MNYLMILLFTFIKSLIIVEYDQSIFVFNNDRKFILKKELSSFYPKEITYSNNKNIIKYNNINYKLKEILLVEGENDTLFKPTIDLLSHKTRKDLSFSNKMFIDQLFLKDNYLFYKNNKIIYLDDIHKPFFINDIMILFSKTHEFISFMNVFFVLTKRNVMITDLQSVYKRELSYISINGINECNRMLDRIQGIYFTVKYRGMNVLYTVGTKKKDLLSISRNKREGMINLYYLVIPLLLLVIFIMRDKRVLFYKGINYNLYYSFFKNKRVIIKEYKNKSLYDKEIDILSNESLNLMYLYKRNNSVIFDYYDSFLEGVSNVELYSFELIKLLYSLRNNNLSFTSLDPINLRVKNNKPILLNYDLERIIHYRSKNNLNKEIINKVITKDNDKIDCNKEIINNKLIINDNIHKSQWEEEVIFLFGIIIHQLIYKVHPYNINDLPIEDNIINDNKHSIDKLTPGDFLIRGCLQKKLSLNQLMVHPFFWSPEKRFLFLASLSDVLEKKNNVSFKLFNRLERNKHHIFTNDWIGYLDKEISDDLFSYREYTNTVQGLLRAIRNKGRHYTESSITIKNIYKSFPNGFISYYEEKFNGLIMISYVSGVIVRNEDVLKDFYSFNECI</sequence>
<dbReference type="OrthoDB" id="63989at2759"/>
<dbReference type="GO" id="GO:0006397">
    <property type="term" value="P:mRNA processing"/>
    <property type="evidence" value="ECO:0007669"/>
    <property type="project" value="InterPro"/>
</dbReference>
<evidence type="ECO:0000313" key="7">
    <source>
        <dbReference type="Proteomes" id="UP000030655"/>
    </source>
</evidence>